<dbReference type="EMBL" id="JBAMMX010000006">
    <property type="protein sequence ID" value="KAK6937279.1"/>
    <property type="molecule type" value="Genomic_DNA"/>
</dbReference>
<dbReference type="InterPro" id="IPR005202">
    <property type="entry name" value="TF_GRAS"/>
</dbReference>
<feature type="region of interest" description="Disordered" evidence="3">
    <location>
        <begin position="63"/>
        <end position="84"/>
    </location>
</feature>
<name>A0AAN8VT11_9MAGN</name>
<sequence>MGKEKIEETGKKLENNAKSVNSLFSFRVVLVLDMTDLNVELFKIEVDENVAVYAPKVLQTMIPKPRRESHQHTQKSQSFHISSQNDQYRVTADSVHLCKGIINSVAAEGGERVIRNVKLDMESPIFSFPAFDFNGIQLCYTLTRVCEKQQGWTGQTDYLVSVYVFHQQNVVDKEQKQLQTPETASDYWFCRSGRPQCLGSPNPELWKKHPVLHLSSLELLRNVRTGLKNFKGEISDCAGNKSDDVSQSLSTVEVFRVAGARNKRCTTCPSSFAAVEKVDSKQHGRATKLLDRCGWVAFETGSPVQ</sequence>
<keyword evidence="5" id="KW-1185">Reference proteome</keyword>
<dbReference type="Pfam" id="PF03514">
    <property type="entry name" value="GRAS"/>
    <property type="match status" value="1"/>
</dbReference>
<dbReference type="Proteomes" id="UP001370490">
    <property type="component" value="Unassembled WGS sequence"/>
</dbReference>
<organism evidence="4 5">
    <name type="scientific">Dillenia turbinata</name>
    <dbReference type="NCBI Taxonomy" id="194707"/>
    <lineage>
        <taxon>Eukaryota</taxon>
        <taxon>Viridiplantae</taxon>
        <taxon>Streptophyta</taxon>
        <taxon>Embryophyta</taxon>
        <taxon>Tracheophyta</taxon>
        <taxon>Spermatophyta</taxon>
        <taxon>Magnoliopsida</taxon>
        <taxon>eudicotyledons</taxon>
        <taxon>Gunneridae</taxon>
        <taxon>Pentapetalae</taxon>
        <taxon>Dilleniales</taxon>
        <taxon>Dilleniaceae</taxon>
        <taxon>Dillenia</taxon>
    </lineage>
</organism>
<proteinExistence type="predicted"/>
<dbReference type="AlphaFoldDB" id="A0AAN8VT11"/>
<evidence type="ECO:0000313" key="4">
    <source>
        <dbReference type="EMBL" id="KAK6937279.1"/>
    </source>
</evidence>
<accession>A0AAN8VT11</accession>
<evidence type="ECO:0000256" key="2">
    <source>
        <dbReference type="ARBA" id="ARBA00023163"/>
    </source>
</evidence>
<feature type="compositionally biased region" description="Polar residues" evidence="3">
    <location>
        <begin position="74"/>
        <end position="84"/>
    </location>
</feature>
<evidence type="ECO:0000256" key="1">
    <source>
        <dbReference type="ARBA" id="ARBA00023015"/>
    </source>
</evidence>
<protein>
    <submittedName>
        <fullName evidence="4">Transcription factor GRAS</fullName>
    </submittedName>
</protein>
<keyword evidence="1" id="KW-0805">Transcription regulation</keyword>
<evidence type="ECO:0000313" key="5">
    <source>
        <dbReference type="Proteomes" id="UP001370490"/>
    </source>
</evidence>
<keyword evidence="2" id="KW-0804">Transcription</keyword>
<gene>
    <name evidence="4" type="ORF">RJ641_030787</name>
</gene>
<reference evidence="4 5" key="1">
    <citation type="submission" date="2023-12" db="EMBL/GenBank/DDBJ databases">
        <title>A high-quality genome assembly for Dillenia turbinata (Dilleniales).</title>
        <authorList>
            <person name="Chanderbali A."/>
        </authorList>
    </citation>
    <scope>NUCLEOTIDE SEQUENCE [LARGE SCALE GENOMIC DNA]</scope>
    <source>
        <strain evidence="4">LSX21</strain>
        <tissue evidence="4">Leaf</tissue>
    </source>
</reference>
<evidence type="ECO:0000256" key="3">
    <source>
        <dbReference type="SAM" id="MobiDB-lite"/>
    </source>
</evidence>
<comment type="caution">
    <text evidence="4">The sequence shown here is derived from an EMBL/GenBank/DDBJ whole genome shotgun (WGS) entry which is preliminary data.</text>
</comment>